<dbReference type="GO" id="GO:0071051">
    <property type="term" value="P:poly(A)-dependent snoRNA 3'-end processing"/>
    <property type="evidence" value="ECO:0007669"/>
    <property type="project" value="TreeGrafter"/>
</dbReference>
<dbReference type="EMBL" id="OV121133">
    <property type="protein sequence ID" value="CAH0551281.1"/>
    <property type="molecule type" value="Genomic_DNA"/>
</dbReference>
<organism evidence="7 8">
    <name type="scientific">Brassicogethes aeneus</name>
    <name type="common">Rape pollen beetle</name>
    <name type="synonym">Meligethes aeneus</name>
    <dbReference type="NCBI Taxonomy" id="1431903"/>
    <lineage>
        <taxon>Eukaryota</taxon>
        <taxon>Metazoa</taxon>
        <taxon>Ecdysozoa</taxon>
        <taxon>Arthropoda</taxon>
        <taxon>Hexapoda</taxon>
        <taxon>Insecta</taxon>
        <taxon>Pterygota</taxon>
        <taxon>Neoptera</taxon>
        <taxon>Endopterygota</taxon>
        <taxon>Coleoptera</taxon>
        <taxon>Polyphaga</taxon>
        <taxon>Cucujiformia</taxon>
        <taxon>Nitidulidae</taxon>
        <taxon>Meligethinae</taxon>
        <taxon>Brassicogethes</taxon>
    </lineage>
</organism>
<protein>
    <recommendedName>
        <fullName evidence="6">Exoribonuclease phosphorolytic domain-containing protein</fullName>
    </recommendedName>
</protein>
<evidence type="ECO:0000256" key="2">
    <source>
        <dbReference type="ARBA" id="ARBA00006678"/>
    </source>
</evidence>
<dbReference type="OrthoDB" id="27298at2759"/>
<comment type="similarity">
    <text evidence="2">Belongs to the RNase PH family.</text>
</comment>
<dbReference type="GO" id="GO:0003723">
    <property type="term" value="F:RNA binding"/>
    <property type="evidence" value="ECO:0007669"/>
    <property type="project" value="TreeGrafter"/>
</dbReference>
<feature type="domain" description="Exoribonuclease phosphorolytic" evidence="6">
    <location>
        <begin position="5"/>
        <end position="121"/>
    </location>
</feature>
<dbReference type="SUPFAM" id="SSF55666">
    <property type="entry name" value="Ribonuclease PH domain 2-like"/>
    <property type="match status" value="1"/>
</dbReference>
<dbReference type="InterPro" id="IPR050080">
    <property type="entry name" value="RNase_PH"/>
</dbReference>
<evidence type="ECO:0000313" key="8">
    <source>
        <dbReference type="Proteomes" id="UP001154078"/>
    </source>
</evidence>
<dbReference type="GO" id="GO:0000176">
    <property type="term" value="C:nuclear exosome (RNase complex)"/>
    <property type="evidence" value="ECO:0007669"/>
    <property type="project" value="TreeGrafter"/>
</dbReference>
<dbReference type="InterPro" id="IPR036345">
    <property type="entry name" value="ExoRNase_PH_dom2_sf"/>
</dbReference>
<dbReference type="GO" id="GO:0000177">
    <property type="term" value="C:cytoplasmic exosome (RNase complex)"/>
    <property type="evidence" value="ECO:0007669"/>
    <property type="project" value="TreeGrafter"/>
</dbReference>
<name>A0A9P0B066_BRAAE</name>
<proteinExistence type="inferred from homology"/>
<dbReference type="GO" id="GO:0034475">
    <property type="term" value="P:U4 snRNA 3'-end processing"/>
    <property type="evidence" value="ECO:0007669"/>
    <property type="project" value="TreeGrafter"/>
</dbReference>
<dbReference type="Proteomes" id="UP001154078">
    <property type="component" value="Chromosome 2"/>
</dbReference>
<dbReference type="InterPro" id="IPR020568">
    <property type="entry name" value="Ribosomal_Su5_D2-typ_SF"/>
</dbReference>
<comment type="subcellular location">
    <subcellularLocation>
        <location evidence="1">Nucleus</location>
    </subcellularLocation>
</comment>
<dbReference type="CDD" id="cd11372">
    <property type="entry name" value="RNase_PH_RRP46"/>
    <property type="match status" value="1"/>
</dbReference>
<dbReference type="GO" id="GO:0071028">
    <property type="term" value="P:nuclear mRNA surveillance"/>
    <property type="evidence" value="ECO:0007669"/>
    <property type="project" value="TreeGrafter"/>
</dbReference>
<dbReference type="InterPro" id="IPR027408">
    <property type="entry name" value="PNPase/RNase_PH_dom_sf"/>
</dbReference>
<dbReference type="Gene3D" id="3.30.230.70">
    <property type="entry name" value="GHMP Kinase, N-terminal domain"/>
    <property type="match status" value="1"/>
</dbReference>
<dbReference type="Pfam" id="PF01138">
    <property type="entry name" value="RNase_PH"/>
    <property type="match status" value="1"/>
</dbReference>
<keyword evidence="5" id="KW-0539">Nucleus</keyword>
<sequence length="212" mass="23455">MEKGELQCKFGILSRPDGSVMLSEGNTTVIAGIYGPVEVKMQKVLIEKAAVECHYRPKSGLPGVEDRFYESIIRNICETALAASMFPRSAISVVIQEMQNSGELISCAINAACLACLDSGIDMKCMFAAVSCFLGENNQLSLVPPVNRKEIKATFVFVFDNICGKIIASHTDGKFSESLYEEALYICMNESKNIFSFFKKSLFEREEKGKKK</sequence>
<dbReference type="GO" id="GO:0005730">
    <property type="term" value="C:nucleolus"/>
    <property type="evidence" value="ECO:0007669"/>
    <property type="project" value="TreeGrafter"/>
</dbReference>
<evidence type="ECO:0000256" key="4">
    <source>
        <dbReference type="ARBA" id="ARBA00022835"/>
    </source>
</evidence>
<evidence type="ECO:0000313" key="7">
    <source>
        <dbReference type="EMBL" id="CAH0551281.1"/>
    </source>
</evidence>
<dbReference type="AlphaFoldDB" id="A0A9P0B066"/>
<keyword evidence="3" id="KW-0698">rRNA processing</keyword>
<keyword evidence="4" id="KW-0271">Exosome</keyword>
<dbReference type="SUPFAM" id="SSF54211">
    <property type="entry name" value="Ribosomal protein S5 domain 2-like"/>
    <property type="match status" value="1"/>
</dbReference>
<accession>A0A9P0B066</accession>
<dbReference type="GO" id="GO:0006364">
    <property type="term" value="P:rRNA processing"/>
    <property type="evidence" value="ECO:0007669"/>
    <property type="project" value="UniProtKB-KW"/>
</dbReference>
<dbReference type="PANTHER" id="PTHR11953:SF1">
    <property type="entry name" value="EXOSOME COMPLEX COMPONENT RRP46"/>
    <property type="match status" value="1"/>
</dbReference>
<dbReference type="GO" id="GO:0016075">
    <property type="term" value="P:rRNA catabolic process"/>
    <property type="evidence" value="ECO:0007669"/>
    <property type="project" value="TreeGrafter"/>
</dbReference>
<reference evidence="7" key="1">
    <citation type="submission" date="2021-12" db="EMBL/GenBank/DDBJ databases">
        <authorList>
            <person name="King R."/>
        </authorList>
    </citation>
    <scope>NUCLEOTIDE SEQUENCE</scope>
</reference>
<evidence type="ECO:0000256" key="1">
    <source>
        <dbReference type="ARBA" id="ARBA00004123"/>
    </source>
</evidence>
<evidence type="ECO:0000256" key="5">
    <source>
        <dbReference type="ARBA" id="ARBA00023242"/>
    </source>
</evidence>
<gene>
    <name evidence="7" type="ORF">MELIAE_LOCUS3926</name>
</gene>
<dbReference type="PANTHER" id="PTHR11953">
    <property type="entry name" value="EXOSOME COMPLEX COMPONENT"/>
    <property type="match status" value="1"/>
</dbReference>
<evidence type="ECO:0000259" key="6">
    <source>
        <dbReference type="Pfam" id="PF01138"/>
    </source>
</evidence>
<evidence type="ECO:0000256" key="3">
    <source>
        <dbReference type="ARBA" id="ARBA00022552"/>
    </source>
</evidence>
<keyword evidence="8" id="KW-1185">Reference proteome</keyword>
<dbReference type="InterPro" id="IPR001247">
    <property type="entry name" value="ExoRNase_PH_dom1"/>
</dbReference>